<dbReference type="GO" id="GO:0043531">
    <property type="term" value="F:ADP binding"/>
    <property type="evidence" value="ECO:0007669"/>
    <property type="project" value="InterPro"/>
</dbReference>
<organism evidence="9 10">
    <name type="scientific">Artemisia annua</name>
    <name type="common">Sweet wormwood</name>
    <dbReference type="NCBI Taxonomy" id="35608"/>
    <lineage>
        <taxon>Eukaryota</taxon>
        <taxon>Viridiplantae</taxon>
        <taxon>Streptophyta</taxon>
        <taxon>Embryophyta</taxon>
        <taxon>Tracheophyta</taxon>
        <taxon>Spermatophyta</taxon>
        <taxon>Magnoliopsida</taxon>
        <taxon>eudicotyledons</taxon>
        <taxon>Gunneridae</taxon>
        <taxon>Pentapetalae</taxon>
        <taxon>asterids</taxon>
        <taxon>campanulids</taxon>
        <taxon>Asterales</taxon>
        <taxon>Asteraceae</taxon>
        <taxon>Asteroideae</taxon>
        <taxon>Anthemideae</taxon>
        <taxon>Artemisiinae</taxon>
        <taxon>Artemisia</taxon>
    </lineage>
</organism>
<sequence>MDGVLATSSSSTTSPYTRWTYDVFISFRGEDTRNNFVDHLYAALQRAGIYTFKDDEKLQRGKSISPELVKAIQESMVAVVVFSNNYANSSWCLEELVKIIECRDLMGQRVLPVFYDVDPSDVRGQKRSYHAAFEQHEVKLIDNMEKVTRWREALEAAASLSGWDVQRTASGREAECIKQIVRNILSYTVSCPVESLIGMESRVEDVKSLLGKGSSGDVCIIGIWGMGGIGKTTIARAVYHQISYEFEGSSFVEDVRENSCNKVGLKSLQEKLLSEILMEEHYKVKDCDDGIYQIRRRLGRKKVLVVLDDVDNIKQIQFLVGGHEWFGPGSRIMITTRDAHLLSCAQQKYTPELLKDTESMKLFSRYAFKADIPPKDYENLSRVVVRHTGHLPIALKVLGSHFCGRKLDFWRSAVNVLTKIPHEEINGILRLSYNGLNIFEKKIFLHIACIFKGMERGYVTRVLDSFGFEAVSGIIVLIEKSLLTISNGNLHMHDLIQEMGRYIVCECYPDTIVWVPEEIKEVMTTSARLETVEAIVETKLDAFSGRPVQSCGEEVFNSMKKLMLLHVALQFTSREPAYFPEQLRWLSWYLYPFQSLLINGGMAKLVGLEMQSGQMKQLQIERKIILPNLKYMDLSFSYYMTSFPDISGVPNLESLNLSNCGQLLEVHQSVLLHDRIIHLDLRSCLILKILPSLIQMKSLQTLLLKCCSSLERFPEVSRETGNLLLLDINGCDKIRTLPSSIKHLTSLTILITGKYVSNIINNPCTQTSSKHLLSRLRILYLERNTLLQCHVSSDPSNVWPSLEELCLRSSLMARLPSSISQMSHLKYLNLTNCFNLKEVHELPSLIQVLRADRCGCLHKIGDLSSKYKWLFKISLRHCSKLLKGEESQIYLANMLMKSVVQKCAAVNHRLSIVVPGSKMPNWFSNHRLGNTIAVNLPQSRNTNMIGLAICCHIRSNWNNIPASLRIKFRPSGGESSIDKQKLSRAAKHADSVMWIGYMSIDILKNLCHGIESEYPVISLESKHCVTECGVCVIYKDDIKPMTDIGSWIPDYDELGRIDVNRAAVEEFQHGRWSLPTFSFDTERNETTIQFE</sequence>
<evidence type="ECO:0000313" key="10">
    <source>
        <dbReference type="Proteomes" id="UP000245207"/>
    </source>
</evidence>
<dbReference type="Pfam" id="PF23282">
    <property type="entry name" value="WHD_ROQ1"/>
    <property type="match status" value="1"/>
</dbReference>
<dbReference type="OrthoDB" id="1357022at2759"/>
<dbReference type="PANTHER" id="PTHR11017:SF479">
    <property type="entry name" value="DISEASE RESISTANCE PROTEIN (TIR-NBS-LRR CLASS) FAMILY"/>
    <property type="match status" value="1"/>
</dbReference>
<dbReference type="AlphaFoldDB" id="A0A2U1PXW4"/>
<dbReference type="Pfam" id="PF01582">
    <property type="entry name" value="TIR"/>
    <property type="match status" value="1"/>
</dbReference>
<dbReference type="InterPro" id="IPR045344">
    <property type="entry name" value="C-JID"/>
</dbReference>
<dbReference type="Pfam" id="PF20160">
    <property type="entry name" value="C-JID"/>
    <property type="match status" value="1"/>
</dbReference>
<keyword evidence="9" id="KW-0675">Receptor</keyword>
<dbReference type="Pfam" id="PF00931">
    <property type="entry name" value="NB-ARC"/>
    <property type="match status" value="1"/>
</dbReference>
<dbReference type="GO" id="GO:0061809">
    <property type="term" value="F:NAD+ nucleosidase activity, cyclic ADP-ribose generating"/>
    <property type="evidence" value="ECO:0007669"/>
    <property type="project" value="UniProtKB-EC"/>
</dbReference>
<dbReference type="GO" id="GO:0006952">
    <property type="term" value="P:defense response"/>
    <property type="evidence" value="ECO:0007669"/>
    <property type="project" value="UniProtKB-KW"/>
</dbReference>
<keyword evidence="2" id="KW-0433">Leucine-rich repeat</keyword>
<feature type="domain" description="TIR" evidence="8">
    <location>
        <begin position="19"/>
        <end position="181"/>
    </location>
</feature>
<accession>A0A2U1PXW4</accession>
<dbReference type="InterPro" id="IPR058192">
    <property type="entry name" value="WHD_ROQ1-like"/>
</dbReference>
<evidence type="ECO:0000256" key="4">
    <source>
        <dbReference type="ARBA" id="ARBA00022801"/>
    </source>
</evidence>
<reference evidence="9 10" key="1">
    <citation type="journal article" date="2018" name="Mol. Plant">
        <title>The genome of Artemisia annua provides insight into the evolution of Asteraceae family and artemisinin biosynthesis.</title>
        <authorList>
            <person name="Shen Q."/>
            <person name="Zhang L."/>
            <person name="Liao Z."/>
            <person name="Wang S."/>
            <person name="Yan T."/>
            <person name="Shi P."/>
            <person name="Liu M."/>
            <person name="Fu X."/>
            <person name="Pan Q."/>
            <person name="Wang Y."/>
            <person name="Lv Z."/>
            <person name="Lu X."/>
            <person name="Zhang F."/>
            <person name="Jiang W."/>
            <person name="Ma Y."/>
            <person name="Chen M."/>
            <person name="Hao X."/>
            <person name="Li L."/>
            <person name="Tang Y."/>
            <person name="Lv G."/>
            <person name="Zhou Y."/>
            <person name="Sun X."/>
            <person name="Brodelius P.E."/>
            <person name="Rose J.K.C."/>
            <person name="Tang K."/>
        </authorList>
    </citation>
    <scope>NUCLEOTIDE SEQUENCE [LARGE SCALE GENOMIC DNA]</scope>
    <source>
        <strain evidence="10">cv. Huhao1</strain>
        <tissue evidence="9">Leaf</tissue>
    </source>
</reference>
<dbReference type="PRINTS" id="PR00364">
    <property type="entry name" value="DISEASERSIST"/>
</dbReference>
<dbReference type="Gene3D" id="3.40.50.10140">
    <property type="entry name" value="Toll/interleukin-1 receptor homology (TIR) domain"/>
    <property type="match status" value="1"/>
</dbReference>
<keyword evidence="5" id="KW-0611">Plant defense</keyword>
<dbReference type="SUPFAM" id="SSF52058">
    <property type="entry name" value="L domain-like"/>
    <property type="match status" value="1"/>
</dbReference>
<gene>
    <name evidence="9" type="ORF">CTI12_AA099700</name>
</gene>
<dbReference type="EC" id="3.2.2.6" evidence="1"/>
<dbReference type="SMART" id="SM00255">
    <property type="entry name" value="TIR"/>
    <property type="match status" value="1"/>
</dbReference>
<evidence type="ECO:0000256" key="5">
    <source>
        <dbReference type="ARBA" id="ARBA00022821"/>
    </source>
</evidence>
<dbReference type="PROSITE" id="PS50104">
    <property type="entry name" value="TIR"/>
    <property type="match status" value="1"/>
</dbReference>
<dbReference type="InterPro" id="IPR036390">
    <property type="entry name" value="WH_DNA-bd_sf"/>
</dbReference>
<dbReference type="Gene3D" id="3.40.50.300">
    <property type="entry name" value="P-loop containing nucleotide triphosphate hydrolases"/>
    <property type="match status" value="1"/>
</dbReference>
<comment type="caution">
    <text evidence="9">The sequence shown here is derived from an EMBL/GenBank/DDBJ whole genome shotgun (WGS) entry which is preliminary data.</text>
</comment>
<evidence type="ECO:0000256" key="3">
    <source>
        <dbReference type="ARBA" id="ARBA00022737"/>
    </source>
</evidence>
<dbReference type="InterPro" id="IPR035897">
    <property type="entry name" value="Toll_tir_struct_dom_sf"/>
</dbReference>
<keyword evidence="10" id="KW-1185">Reference proteome</keyword>
<protein>
    <recommendedName>
        <fullName evidence="1">ADP-ribosyl cyclase/cyclic ADP-ribose hydrolase</fullName>
        <ecNumber evidence="1">3.2.2.6</ecNumber>
    </recommendedName>
</protein>
<dbReference type="Gene3D" id="3.80.10.10">
    <property type="entry name" value="Ribonuclease Inhibitor"/>
    <property type="match status" value="2"/>
</dbReference>
<dbReference type="InterPro" id="IPR042197">
    <property type="entry name" value="Apaf_helical"/>
</dbReference>
<dbReference type="Gene3D" id="1.10.8.430">
    <property type="entry name" value="Helical domain of apoptotic protease-activating factors"/>
    <property type="match status" value="1"/>
</dbReference>
<dbReference type="InterPro" id="IPR002182">
    <property type="entry name" value="NB-ARC"/>
</dbReference>
<name>A0A2U1PXW4_ARTAN</name>
<dbReference type="SUPFAM" id="SSF46785">
    <property type="entry name" value="Winged helix' DNA-binding domain"/>
    <property type="match status" value="1"/>
</dbReference>
<dbReference type="SUPFAM" id="SSF52200">
    <property type="entry name" value="Toll/Interleukin receptor TIR domain"/>
    <property type="match status" value="1"/>
</dbReference>
<keyword evidence="3" id="KW-0677">Repeat</keyword>
<evidence type="ECO:0000313" key="9">
    <source>
        <dbReference type="EMBL" id="PWA90572.1"/>
    </source>
</evidence>
<evidence type="ECO:0000259" key="8">
    <source>
        <dbReference type="PROSITE" id="PS50104"/>
    </source>
</evidence>
<dbReference type="InterPro" id="IPR044974">
    <property type="entry name" value="Disease_R_plants"/>
</dbReference>
<dbReference type="GO" id="GO:0007165">
    <property type="term" value="P:signal transduction"/>
    <property type="evidence" value="ECO:0007669"/>
    <property type="project" value="InterPro"/>
</dbReference>
<evidence type="ECO:0000256" key="6">
    <source>
        <dbReference type="ARBA" id="ARBA00023027"/>
    </source>
</evidence>
<comment type="catalytic activity">
    <reaction evidence="7">
        <text>NAD(+) + H2O = ADP-D-ribose + nicotinamide + H(+)</text>
        <dbReference type="Rhea" id="RHEA:16301"/>
        <dbReference type="ChEBI" id="CHEBI:15377"/>
        <dbReference type="ChEBI" id="CHEBI:15378"/>
        <dbReference type="ChEBI" id="CHEBI:17154"/>
        <dbReference type="ChEBI" id="CHEBI:57540"/>
        <dbReference type="ChEBI" id="CHEBI:57967"/>
        <dbReference type="EC" id="3.2.2.6"/>
    </reaction>
    <physiologicalReaction direction="left-to-right" evidence="7">
        <dbReference type="Rhea" id="RHEA:16302"/>
    </physiologicalReaction>
</comment>
<keyword evidence="4" id="KW-0378">Hydrolase</keyword>
<dbReference type="SUPFAM" id="SSF52540">
    <property type="entry name" value="P-loop containing nucleoside triphosphate hydrolases"/>
    <property type="match status" value="1"/>
</dbReference>
<dbReference type="InterPro" id="IPR027417">
    <property type="entry name" value="P-loop_NTPase"/>
</dbReference>
<evidence type="ECO:0000256" key="1">
    <source>
        <dbReference type="ARBA" id="ARBA00011982"/>
    </source>
</evidence>
<dbReference type="PANTHER" id="PTHR11017">
    <property type="entry name" value="LEUCINE-RICH REPEAT-CONTAINING PROTEIN"/>
    <property type="match status" value="1"/>
</dbReference>
<dbReference type="InterPro" id="IPR000157">
    <property type="entry name" value="TIR_dom"/>
</dbReference>
<proteinExistence type="predicted"/>
<evidence type="ECO:0000256" key="2">
    <source>
        <dbReference type="ARBA" id="ARBA00022614"/>
    </source>
</evidence>
<dbReference type="FunFam" id="3.40.50.10140:FF:000007">
    <property type="entry name" value="Disease resistance protein (TIR-NBS-LRR class)"/>
    <property type="match status" value="1"/>
</dbReference>
<dbReference type="Proteomes" id="UP000245207">
    <property type="component" value="Unassembled WGS sequence"/>
</dbReference>
<dbReference type="InterPro" id="IPR032675">
    <property type="entry name" value="LRR_dom_sf"/>
</dbReference>
<evidence type="ECO:0000256" key="7">
    <source>
        <dbReference type="ARBA" id="ARBA00047304"/>
    </source>
</evidence>
<dbReference type="EMBL" id="PKPP01000618">
    <property type="protein sequence ID" value="PWA90572.1"/>
    <property type="molecule type" value="Genomic_DNA"/>
</dbReference>
<keyword evidence="6" id="KW-0520">NAD</keyword>